<reference evidence="9 10" key="1">
    <citation type="submission" date="2022-05" db="EMBL/GenBank/DDBJ databases">
        <authorList>
            <consortium name="Genoscope - CEA"/>
            <person name="William W."/>
        </authorList>
    </citation>
    <scope>NUCLEOTIDE SEQUENCE [LARGE SCALE GENOMIC DNA]</scope>
</reference>
<evidence type="ECO:0000256" key="2">
    <source>
        <dbReference type="ARBA" id="ARBA00012093"/>
    </source>
</evidence>
<dbReference type="CDD" id="cd01562">
    <property type="entry name" value="Thr-dehyd"/>
    <property type="match status" value="1"/>
</dbReference>
<evidence type="ECO:0000256" key="3">
    <source>
        <dbReference type="ARBA" id="ARBA00022898"/>
    </source>
</evidence>
<dbReference type="InterPro" id="IPR001926">
    <property type="entry name" value="TrpB-like_PALP"/>
</dbReference>
<dbReference type="SUPFAM" id="SSF53686">
    <property type="entry name" value="Tryptophan synthase beta subunit-like PLP-dependent enzymes"/>
    <property type="match status" value="1"/>
</dbReference>
<feature type="domain" description="Tryptophan synthase beta chain-like PALP" evidence="8">
    <location>
        <begin position="22"/>
        <end position="312"/>
    </location>
</feature>
<evidence type="ECO:0000313" key="10">
    <source>
        <dbReference type="Proteomes" id="UP001159427"/>
    </source>
</evidence>
<comment type="caution">
    <text evidence="9">The sequence shown here is derived from an EMBL/GenBank/DDBJ whole genome shotgun (WGS) entry which is preliminary data.</text>
</comment>
<evidence type="ECO:0000256" key="7">
    <source>
        <dbReference type="ARBA" id="ARBA00049406"/>
    </source>
</evidence>
<keyword evidence="4" id="KW-0456">Lyase</keyword>
<accession>A0ABN8QH30</accession>
<dbReference type="PROSITE" id="PS00165">
    <property type="entry name" value="DEHYDRATASE_SER_THR"/>
    <property type="match status" value="1"/>
</dbReference>
<gene>
    <name evidence="9" type="ORF">PEVE_00004308</name>
</gene>
<dbReference type="Gene3D" id="3.40.50.1100">
    <property type="match status" value="2"/>
</dbReference>
<dbReference type="Pfam" id="PF00291">
    <property type="entry name" value="PALP"/>
    <property type="match status" value="1"/>
</dbReference>
<evidence type="ECO:0000256" key="5">
    <source>
        <dbReference type="ARBA" id="ARBA00041766"/>
    </source>
</evidence>
<proteinExistence type="predicted"/>
<sequence>MAALVSLQDIENAIEIIKKSPMVYRTPLLQNVQNMFGFGDQFKLHLKMENMQNTGSFKARGIVNQFAHIPAEIISSKRNLVSISAGNYGKAFAIATKKQNLPATLCMPETAPVNRVTLIESLGVTVERMPSCNLQAAVDRHVSDDGMYFLHSFDDLNLIAGYGSAGVEILEEIPNPDVVIVCCGGGGLVSGVAASIKLKGSKATRIFAVEPEGAPTMYLSKQQGHSVSVKSVNTIASGLAPPYAGKITFQHVQEFVEDVILVTDDEIKRAVKTFYQAGLVVEPSGAAAFAALQSDKIPDLLPGSNVVVMVTGGNVTTEELCDLVR</sequence>
<evidence type="ECO:0000313" key="9">
    <source>
        <dbReference type="EMBL" id="CAH3162603.1"/>
    </source>
</evidence>
<evidence type="ECO:0000256" key="4">
    <source>
        <dbReference type="ARBA" id="ARBA00023239"/>
    </source>
</evidence>
<name>A0ABN8QH30_9CNID</name>
<dbReference type="EMBL" id="CALNXI010001267">
    <property type="protein sequence ID" value="CAH3162603.1"/>
    <property type="molecule type" value="Genomic_DNA"/>
</dbReference>
<dbReference type="EC" id="4.3.1.17" evidence="2"/>
<protein>
    <recommendedName>
        <fullName evidence="2">L-serine ammonia-lyase</fullName>
        <ecNumber evidence="2">4.3.1.17</ecNumber>
    </recommendedName>
    <alternativeName>
        <fullName evidence="5">L-serine deaminase</fullName>
    </alternativeName>
    <alternativeName>
        <fullName evidence="6">L-threonine dehydratase</fullName>
    </alternativeName>
</protein>
<dbReference type="PANTHER" id="PTHR48078">
    <property type="entry name" value="THREONINE DEHYDRATASE, MITOCHONDRIAL-RELATED"/>
    <property type="match status" value="1"/>
</dbReference>
<evidence type="ECO:0000259" key="8">
    <source>
        <dbReference type="Pfam" id="PF00291"/>
    </source>
</evidence>
<evidence type="ECO:0000256" key="1">
    <source>
        <dbReference type="ARBA" id="ARBA00001933"/>
    </source>
</evidence>
<evidence type="ECO:0000256" key="6">
    <source>
        <dbReference type="ARBA" id="ARBA00042605"/>
    </source>
</evidence>
<dbReference type="InterPro" id="IPR050147">
    <property type="entry name" value="Ser/Thr_Dehydratase"/>
</dbReference>
<dbReference type="PANTHER" id="PTHR48078:SF14">
    <property type="entry name" value="L-SERINE AMMONIA-LYASE"/>
    <property type="match status" value="1"/>
</dbReference>
<keyword evidence="3" id="KW-0663">Pyridoxal phosphate</keyword>
<organism evidence="9 10">
    <name type="scientific">Porites evermanni</name>
    <dbReference type="NCBI Taxonomy" id="104178"/>
    <lineage>
        <taxon>Eukaryota</taxon>
        <taxon>Metazoa</taxon>
        <taxon>Cnidaria</taxon>
        <taxon>Anthozoa</taxon>
        <taxon>Hexacorallia</taxon>
        <taxon>Scleractinia</taxon>
        <taxon>Fungiina</taxon>
        <taxon>Poritidae</taxon>
        <taxon>Porites</taxon>
    </lineage>
</organism>
<dbReference type="InterPro" id="IPR000634">
    <property type="entry name" value="Ser/Thr_deHydtase_PyrdxlP-BS"/>
</dbReference>
<dbReference type="Proteomes" id="UP001159427">
    <property type="component" value="Unassembled WGS sequence"/>
</dbReference>
<comment type="catalytic activity">
    <reaction evidence="7">
        <text>L-serine = pyruvate + NH4(+)</text>
        <dbReference type="Rhea" id="RHEA:19169"/>
        <dbReference type="ChEBI" id="CHEBI:15361"/>
        <dbReference type="ChEBI" id="CHEBI:28938"/>
        <dbReference type="ChEBI" id="CHEBI:33384"/>
        <dbReference type="EC" id="4.3.1.17"/>
    </reaction>
</comment>
<comment type="cofactor">
    <cofactor evidence="1">
        <name>pyridoxal 5'-phosphate</name>
        <dbReference type="ChEBI" id="CHEBI:597326"/>
    </cofactor>
</comment>
<keyword evidence="10" id="KW-1185">Reference proteome</keyword>
<dbReference type="InterPro" id="IPR036052">
    <property type="entry name" value="TrpB-like_PALP_sf"/>
</dbReference>